<dbReference type="EMBL" id="AOKY01000649">
    <property type="protein sequence ID" value="KDB20944.1"/>
    <property type="molecule type" value="Genomic_DNA"/>
</dbReference>
<dbReference type="GO" id="GO:0005634">
    <property type="term" value="C:nucleus"/>
    <property type="evidence" value="ECO:0007669"/>
    <property type="project" value="TreeGrafter"/>
</dbReference>
<keyword evidence="2" id="KW-1185">Reference proteome</keyword>
<dbReference type="HOGENOM" id="CLU_090376_2_0_1"/>
<dbReference type="Gene3D" id="1.25.40.10">
    <property type="entry name" value="Tetratricopeptide repeat domain"/>
    <property type="match status" value="1"/>
</dbReference>
<reference evidence="1 2" key="1">
    <citation type="submission" date="2014-02" db="EMBL/GenBank/DDBJ databases">
        <title>The Genome Sequence of Trichophyton interdigitale MR816.</title>
        <authorList>
            <consortium name="The Broad Institute Genomics Platform"/>
            <person name="Cuomo C.A."/>
            <person name="White T.C."/>
            <person name="Graser Y."/>
            <person name="Martinez-Rossi N."/>
            <person name="Heitman J."/>
            <person name="Young S.K."/>
            <person name="Zeng Q."/>
            <person name="Gargeya S."/>
            <person name="Abouelleil A."/>
            <person name="Alvarado L."/>
            <person name="Chapman S.B."/>
            <person name="Gainer-Dewar J."/>
            <person name="Goldberg J."/>
            <person name="Griggs A."/>
            <person name="Gujja S."/>
            <person name="Hansen M."/>
            <person name="Howarth C."/>
            <person name="Imamovic A."/>
            <person name="Larimer J."/>
            <person name="Martinez D."/>
            <person name="Murphy C."/>
            <person name="Pearson M.D."/>
            <person name="Persinoti G."/>
            <person name="Poon T."/>
            <person name="Priest M."/>
            <person name="Roberts A.D."/>
            <person name="Saif S."/>
            <person name="Shea T.D."/>
            <person name="Sykes S.N."/>
            <person name="Wortman J."/>
            <person name="Nusbaum C."/>
            <person name="Birren B."/>
        </authorList>
    </citation>
    <scope>NUCLEOTIDE SEQUENCE [LARGE SCALE GENOMIC DNA]</scope>
    <source>
        <strain evidence="1 2">MR816</strain>
    </source>
</reference>
<dbReference type="PANTHER" id="PTHR46035:SF3">
    <property type="entry name" value="TRANSLOCATION PROTEIN SEC72"/>
    <property type="match status" value="1"/>
</dbReference>
<accession>A0A059IZJ2</accession>
<dbReference type="InterPro" id="IPR011990">
    <property type="entry name" value="TPR-like_helical_dom_sf"/>
</dbReference>
<dbReference type="SUPFAM" id="SSF48452">
    <property type="entry name" value="TPR-like"/>
    <property type="match status" value="1"/>
</dbReference>
<dbReference type="PANTHER" id="PTHR46035">
    <property type="entry name" value="TETRATRICOPEPTIDE REPEAT PROTEIN 4"/>
    <property type="match status" value="1"/>
</dbReference>
<dbReference type="GO" id="GO:0030544">
    <property type="term" value="F:Hsp70 protein binding"/>
    <property type="evidence" value="ECO:0007669"/>
    <property type="project" value="TreeGrafter"/>
</dbReference>
<sequence>MASDAETFIQYPIHLDPTSKALSDPTSNSAELNAQLEAINRTHRALLNLEPPNIPPPPRPVNPKRSAQIGKLRDTANAAYRKSSFAEAVKMYALAIEMALGRPAWEPVGLVREELSALYANRAQAYMQQQLWAEAWVDAQLSVECNEQGNGKAWWRGGKCLVEMGRWEEAQKWITKALDIEGGGDFTKELNALMVDIHTGLEKKL</sequence>
<comment type="caution">
    <text evidence="1">The sequence shown here is derived from an EMBL/GenBank/DDBJ whole genome shotgun (WGS) entry which is preliminary data.</text>
</comment>
<name>A0A059IZJ2_TRIIM</name>
<gene>
    <name evidence="1" type="ORF">H109_07128</name>
</gene>
<dbReference type="OrthoDB" id="433738at2759"/>
<dbReference type="STRING" id="1215338.A0A059IZJ2"/>
<dbReference type="AlphaFoldDB" id="A0A059IZJ2"/>
<organism evidence="1 2">
    <name type="scientific">Trichophyton interdigitale (strain MR816)</name>
    <dbReference type="NCBI Taxonomy" id="1215338"/>
    <lineage>
        <taxon>Eukaryota</taxon>
        <taxon>Fungi</taxon>
        <taxon>Dikarya</taxon>
        <taxon>Ascomycota</taxon>
        <taxon>Pezizomycotina</taxon>
        <taxon>Eurotiomycetes</taxon>
        <taxon>Eurotiomycetidae</taxon>
        <taxon>Onygenales</taxon>
        <taxon>Arthrodermataceae</taxon>
        <taxon>Trichophyton</taxon>
    </lineage>
</organism>
<dbReference type="Proteomes" id="UP000024533">
    <property type="component" value="Unassembled WGS sequence"/>
</dbReference>
<dbReference type="GO" id="GO:0005829">
    <property type="term" value="C:cytosol"/>
    <property type="evidence" value="ECO:0007669"/>
    <property type="project" value="TreeGrafter"/>
</dbReference>
<dbReference type="OMA" id="KMYTLAI"/>
<protein>
    <recommendedName>
        <fullName evidence="3">Translocation protein sec72</fullName>
    </recommendedName>
</protein>
<dbReference type="GO" id="GO:0051879">
    <property type="term" value="F:Hsp90 protein binding"/>
    <property type="evidence" value="ECO:0007669"/>
    <property type="project" value="TreeGrafter"/>
</dbReference>
<proteinExistence type="predicted"/>
<evidence type="ECO:0008006" key="3">
    <source>
        <dbReference type="Google" id="ProtNLM"/>
    </source>
</evidence>
<dbReference type="GO" id="GO:0006457">
    <property type="term" value="P:protein folding"/>
    <property type="evidence" value="ECO:0007669"/>
    <property type="project" value="TreeGrafter"/>
</dbReference>
<evidence type="ECO:0000313" key="2">
    <source>
        <dbReference type="Proteomes" id="UP000024533"/>
    </source>
</evidence>
<evidence type="ECO:0000313" key="1">
    <source>
        <dbReference type="EMBL" id="KDB20944.1"/>
    </source>
</evidence>